<keyword evidence="3" id="KW-0479">Metal-binding</keyword>
<dbReference type="Proteomes" id="UP000193560">
    <property type="component" value="Unassembled WGS sequence"/>
</dbReference>
<dbReference type="AlphaFoldDB" id="A0A1X2J225"/>
<comment type="similarity">
    <text evidence="2">Belongs to the carotenoid oxygenase family.</text>
</comment>
<organism evidence="7 8">
    <name type="scientific">Absidia repens</name>
    <dbReference type="NCBI Taxonomy" id="90262"/>
    <lineage>
        <taxon>Eukaryota</taxon>
        <taxon>Fungi</taxon>
        <taxon>Fungi incertae sedis</taxon>
        <taxon>Mucoromycota</taxon>
        <taxon>Mucoromycotina</taxon>
        <taxon>Mucoromycetes</taxon>
        <taxon>Mucorales</taxon>
        <taxon>Cunninghamellaceae</taxon>
        <taxon>Absidia</taxon>
    </lineage>
</organism>
<gene>
    <name evidence="7" type="ORF">BCR42DRAFT_401185</name>
</gene>
<keyword evidence="4" id="KW-0560">Oxidoreductase</keyword>
<comment type="cofactor">
    <cofactor evidence="1">
        <name>Fe(2+)</name>
        <dbReference type="ChEBI" id="CHEBI:29033"/>
    </cofactor>
</comment>
<dbReference type="InterPro" id="IPR004294">
    <property type="entry name" value="Carotenoid_Oase"/>
</dbReference>
<keyword evidence="5" id="KW-0408">Iron</keyword>
<keyword evidence="8" id="KW-1185">Reference proteome</keyword>
<protein>
    <submittedName>
        <fullName evidence="7">Carotenoid oxygenase</fullName>
    </submittedName>
</protein>
<feature type="compositionally biased region" description="Polar residues" evidence="6">
    <location>
        <begin position="1"/>
        <end position="12"/>
    </location>
</feature>
<accession>A0A1X2J225</accession>
<proteinExistence type="inferred from homology"/>
<evidence type="ECO:0000313" key="8">
    <source>
        <dbReference type="Proteomes" id="UP000193560"/>
    </source>
</evidence>
<sequence>MTSQEATDQLTGAESIVPEKGTKNYPPGHQDAQTRISSSSNTEETQGEDGIGTGVNTQAAHGQLFQKDILLTSNTSTMQDQSRETRVISQRSPLDVPAMTTSDQHIMHATTLGVGVQNTGHSPETVMLTVTGRLPKWLTTEHYTVGPGTYDIRYTRKIEVDGYLQSATGTFTFGHLFDGLPLVNRFDINGQQNTISYRSRLTSRRMIEKIRDHHGYAPCHPAGLFSTHANQTVLIKFIKAASKPSKPDGEPCGARILTSIPGVDGHLFCQNMANHIQELDPFDLKPTRLLTWDEINPAFQGYNACPNGHHDTETGEYINFTMEIGYRTTRYHFFSTTEQDTRGSIIATVDNTPTGYVNSFAVTKHYIVLVIFPMLAHSSAVKFAWNESIMDSFSFYPAEPTLFYVISREKGQVIANYRAPSCFGFNHANAFEDEQGQIMLDIVTYKDEAITTYLATDNLRNSTPTSTLPQSEVRRYVLNNLDAAQATYTNHQSYLPSINSITSSMYALWNYTRESEANDNEENTNGWYAWMPMATFDVLGHDLELPALHPSYKMKDYTYLYGLGVVDEGNSDDDEQQQRQRPSYWNSIVKLDVHSKTQQAQWQQRGCYPSEAIFIPHQPSSQKHDTGSTEEDGVLISVVLDVVRQVSFILVLDASSFDEIARADLGFAIPLSFGRGTFKCRQ</sequence>
<evidence type="ECO:0000256" key="3">
    <source>
        <dbReference type="ARBA" id="ARBA00022723"/>
    </source>
</evidence>
<evidence type="ECO:0000256" key="6">
    <source>
        <dbReference type="SAM" id="MobiDB-lite"/>
    </source>
</evidence>
<name>A0A1X2J225_9FUNG</name>
<feature type="compositionally biased region" description="Polar residues" evidence="6">
    <location>
        <begin position="31"/>
        <end position="44"/>
    </location>
</feature>
<dbReference type="EMBL" id="MCGE01000001">
    <property type="protein sequence ID" value="ORZ25907.1"/>
    <property type="molecule type" value="Genomic_DNA"/>
</dbReference>
<evidence type="ECO:0000256" key="4">
    <source>
        <dbReference type="ARBA" id="ARBA00023002"/>
    </source>
</evidence>
<dbReference type="PANTHER" id="PTHR10543:SF24">
    <property type="entry name" value="CAROTENOID ISOMEROOXYGENASE"/>
    <property type="match status" value="1"/>
</dbReference>
<dbReference type="Pfam" id="PF03055">
    <property type="entry name" value="RPE65"/>
    <property type="match status" value="1"/>
</dbReference>
<dbReference type="PANTHER" id="PTHR10543">
    <property type="entry name" value="BETA-CAROTENE DIOXYGENASE"/>
    <property type="match status" value="1"/>
</dbReference>
<dbReference type="GO" id="GO:0016121">
    <property type="term" value="P:carotene catabolic process"/>
    <property type="evidence" value="ECO:0007669"/>
    <property type="project" value="TreeGrafter"/>
</dbReference>
<reference evidence="7 8" key="1">
    <citation type="submission" date="2016-07" db="EMBL/GenBank/DDBJ databases">
        <title>Pervasive Adenine N6-methylation of Active Genes in Fungi.</title>
        <authorList>
            <consortium name="DOE Joint Genome Institute"/>
            <person name="Mondo S.J."/>
            <person name="Dannebaum R.O."/>
            <person name="Kuo R.C."/>
            <person name="Labutti K."/>
            <person name="Haridas S."/>
            <person name="Kuo A."/>
            <person name="Salamov A."/>
            <person name="Ahrendt S.R."/>
            <person name="Lipzen A."/>
            <person name="Sullivan W."/>
            <person name="Andreopoulos W.B."/>
            <person name="Clum A."/>
            <person name="Lindquist E."/>
            <person name="Daum C."/>
            <person name="Ramamoorthy G.K."/>
            <person name="Gryganskyi A."/>
            <person name="Culley D."/>
            <person name="Magnuson J.K."/>
            <person name="James T.Y."/>
            <person name="O'Malley M.A."/>
            <person name="Stajich J.E."/>
            <person name="Spatafora J.W."/>
            <person name="Visel A."/>
            <person name="Grigoriev I.V."/>
        </authorList>
    </citation>
    <scope>NUCLEOTIDE SEQUENCE [LARGE SCALE GENOMIC DNA]</scope>
    <source>
        <strain evidence="7 8">NRRL 1336</strain>
    </source>
</reference>
<evidence type="ECO:0000313" key="7">
    <source>
        <dbReference type="EMBL" id="ORZ25907.1"/>
    </source>
</evidence>
<evidence type="ECO:0000256" key="1">
    <source>
        <dbReference type="ARBA" id="ARBA00001954"/>
    </source>
</evidence>
<dbReference type="GO" id="GO:0010436">
    <property type="term" value="F:carotenoid dioxygenase activity"/>
    <property type="evidence" value="ECO:0007669"/>
    <property type="project" value="TreeGrafter"/>
</dbReference>
<dbReference type="GO" id="GO:0046872">
    <property type="term" value="F:metal ion binding"/>
    <property type="evidence" value="ECO:0007669"/>
    <property type="project" value="UniProtKB-KW"/>
</dbReference>
<evidence type="ECO:0000256" key="5">
    <source>
        <dbReference type="ARBA" id="ARBA00023004"/>
    </source>
</evidence>
<comment type="caution">
    <text evidence="7">The sequence shown here is derived from an EMBL/GenBank/DDBJ whole genome shotgun (WGS) entry which is preliminary data.</text>
</comment>
<feature type="region of interest" description="Disordered" evidence="6">
    <location>
        <begin position="1"/>
        <end position="55"/>
    </location>
</feature>
<dbReference type="OrthoDB" id="407010at2759"/>
<evidence type="ECO:0000256" key="2">
    <source>
        <dbReference type="ARBA" id="ARBA00006787"/>
    </source>
</evidence>
<dbReference type="STRING" id="90262.A0A1X2J225"/>